<accession>A0AAV7K5T6</accession>
<dbReference type="Gene3D" id="3.40.50.10420">
    <property type="entry name" value="NagB/RpiA/CoA transferase-like"/>
    <property type="match status" value="1"/>
</dbReference>
<feature type="region of interest" description="Disordered" evidence="3">
    <location>
        <begin position="292"/>
        <end position="334"/>
    </location>
</feature>
<organism evidence="4 5">
    <name type="scientific">Oopsacas minuta</name>
    <dbReference type="NCBI Taxonomy" id="111878"/>
    <lineage>
        <taxon>Eukaryota</taxon>
        <taxon>Metazoa</taxon>
        <taxon>Porifera</taxon>
        <taxon>Hexactinellida</taxon>
        <taxon>Hexasterophora</taxon>
        <taxon>Lyssacinosida</taxon>
        <taxon>Leucopsacidae</taxon>
        <taxon>Oopsacas</taxon>
    </lineage>
</organism>
<comment type="caution">
    <text evidence="4">The sequence shown here is derived from an EMBL/GenBank/DDBJ whole genome shotgun (WGS) entry which is preliminary data.</text>
</comment>
<dbReference type="EMBL" id="JAKMXF010000144">
    <property type="protein sequence ID" value="KAI6656627.1"/>
    <property type="molecule type" value="Genomic_DNA"/>
</dbReference>
<dbReference type="InterPro" id="IPR024185">
    <property type="entry name" value="FTHF_cligase-like_sf"/>
</dbReference>
<evidence type="ECO:0000313" key="4">
    <source>
        <dbReference type="EMBL" id="KAI6656627.1"/>
    </source>
</evidence>
<evidence type="ECO:0000313" key="5">
    <source>
        <dbReference type="Proteomes" id="UP001165289"/>
    </source>
</evidence>
<evidence type="ECO:0000256" key="3">
    <source>
        <dbReference type="SAM" id="MobiDB-lite"/>
    </source>
</evidence>
<gene>
    <name evidence="4" type="ORF">LOD99_1422</name>
</gene>
<dbReference type="AlphaFoldDB" id="A0AAV7K5T6"/>
<dbReference type="InterPro" id="IPR002698">
    <property type="entry name" value="FTHF_cligase"/>
</dbReference>
<protein>
    <recommendedName>
        <fullName evidence="1">Methenyltetrahydrofolate synthase domain-containing protein</fullName>
    </recommendedName>
</protein>
<keyword evidence="5" id="KW-1185">Reference proteome</keyword>
<dbReference type="GO" id="GO:0003723">
    <property type="term" value="F:RNA binding"/>
    <property type="evidence" value="ECO:0007669"/>
    <property type="project" value="UniProtKB-KW"/>
</dbReference>
<dbReference type="GO" id="GO:0005737">
    <property type="term" value="C:cytoplasm"/>
    <property type="evidence" value="ECO:0007669"/>
    <property type="project" value="TreeGrafter"/>
</dbReference>
<evidence type="ECO:0000256" key="2">
    <source>
        <dbReference type="ARBA" id="ARBA00022884"/>
    </source>
</evidence>
<dbReference type="PANTHER" id="PTHR13017">
    <property type="entry name" value="5-FORMYLTETRAHYDROFOLATE CYCLO-LIGASE-RELATED"/>
    <property type="match status" value="1"/>
</dbReference>
<dbReference type="InterPro" id="IPR037171">
    <property type="entry name" value="NagB/RpiA_transferase-like"/>
</dbReference>
<dbReference type="FunFam" id="3.40.50.10420:FF:000001">
    <property type="entry name" value="Methenyltetrahydrofolate synthase domain-containing protein"/>
    <property type="match status" value="1"/>
</dbReference>
<dbReference type="Proteomes" id="UP001165289">
    <property type="component" value="Unassembled WGS sequence"/>
</dbReference>
<dbReference type="SUPFAM" id="SSF100950">
    <property type="entry name" value="NagB/RpiA/CoA transferase-like"/>
    <property type="match status" value="1"/>
</dbReference>
<feature type="region of interest" description="Disordered" evidence="3">
    <location>
        <begin position="252"/>
        <end position="273"/>
    </location>
</feature>
<evidence type="ECO:0000256" key="1">
    <source>
        <dbReference type="ARBA" id="ARBA00015518"/>
    </source>
</evidence>
<proteinExistence type="predicted"/>
<name>A0AAV7K5T6_9METZ</name>
<sequence>MATFTPILEGDITKASIRHKIWKHLEDSNIALHPRPVFSHIPNYRGATEACDNITKLDAYKYATSIKVNPDKSQEELRFLALRDRKQLYVPTPRLKNGLLNYIQLPEPSTKAIRRCASYNGISEFGREIDLDDEIRIDLVVTGCVAVSREGWRIGKGEGYADLEVAMMLLLRIMTPEILIITSVHDSQVVEIPESIMQPHDIPVDIIVTPTQVINCPRRPRPPGIIWNLLTTEMLSEIPILNVLREREYSSGADVSLKKTPEDNAQLDRASGSKSKRGVSYRCLYTDRCSGGEENNNYQGEKSLPNVPYTSIRQASPVPNPDREDELYEASSPPDVDVSKYQVINFTDFYAQNPDWTLYKQ</sequence>
<dbReference type="Pfam" id="PF01812">
    <property type="entry name" value="5-FTHF_cyc-lig"/>
    <property type="match status" value="1"/>
</dbReference>
<keyword evidence="2" id="KW-0694">RNA-binding</keyword>
<reference evidence="4 5" key="1">
    <citation type="journal article" date="2023" name="BMC Biol.">
        <title>The compact genome of the sponge Oopsacas minuta (Hexactinellida) is lacking key metazoan core genes.</title>
        <authorList>
            <person name="Santini S."/>
            <person name="Schenkelaars Q."/>
            <person name="Jourda C."/>
            <person name="Duchesne M."/>
            <person name="Belahbib H."/>
            <person name="Rocher C."/>
            <person name="Selva M."/>
            <person name="Riesgo A."/>
            <person name="Vervoort M."/>
            <person name="Leys S.P."/>
            <person name="Kodjabachian L."/>
            <person name="Le Bivic A."/>
            <person name="Borchiellini C."/>
            <person name="Claverie J.M."/>
            <person name="Renard E."/>
        </authorList>
    </citation>
    <scope>NUCLEOTIDE SEQUENCE [LARGE SCALE GENOMIC DNA]</scope>
    <source>
        <strain evidence="4">SPO-2</strain>
    </source>
</reference>
<dbReference type="PANTHER" id="PTHR13017:SF0">
    <property type="entry name" value="METHENYLTETRAHYDROFOLATE SYNTHASE DOMAIN-CONTAINING PROTEIN"/>
    <property type="match status" value="1"/>
</dbReference>